<dbReference type="InterPro" id="IPR000383">
    <property type="entry name" value="Xaa-Pro-like_dom"/>
</dbReference>
<dbReference type="Pfam" id="PF08530">
    <property type="entry name" value="PepX_C"/>
    <property type="match status" value="1"/>
</dbReference>
<name>A0ABP9BUU5_9PSEU</name>
<dbReference type="InterPro" id="IPR013736">
    <property type="entry name" value="Xaa-Pro_dipept_C"/>
</dbReference>
<dbReference type="SUPFAM" id="SSF53474">
    <property type="entry name" value="alpha/beta-Hydrolases"/>
    <property type="match status" value="1"/>
</dbReference>
<evidence type="ECO:0000313" key="3">
    <source>
        <dbReference type="EMBL" id="GAA4800433.1"/>
    </source>
</evidence>
<dbReference type="SMART" id="SM00939">
    <property type="entry name" value="PepX_C"/>
    <property type="match status" value="1"/>
</dbReference>
<proteinExistence type="predicted"/>
<keyword evidence="4" id="KW-1185">Reference proteome</keyword>
<dbReference type="RefSeq" id="WP_345419654.1">
    <property type="nucleotide sequence ID" value="NZ_BAABHO010000037.1"/>
</dbReference>
<dbReference type="Proteomes" id="UP001500928">
    <property type="component" value="Unassembled WGS sequence"/>
</dbReference>
<feature type="domain" description="Xaa-Pro dipeptidyl-peptidase C-terminal" evidence="2">
    <location>
        <begin position="339"/>
        <end position="579"/>
    </location>
</feature>
<evidence type="ECO:0000256" key="1">
    <source>
        <dbReference type="ARBA" id="ARBA00022801"/>
    </source>
</evidence>
<evidence type="ECO:0000259" key="2">
    <source>
        <dbReference type="SMART" id="SM00939"/>
    </source>
</evidence>
<dbReference type="InterPro" id="IPR029058">
    <property type="entry name" value="AB_hydrolase_fold"/>
</dbReference>
<evidence type="ECO:0000313" key="4">
    <source>
        <dbReference type="Proteomes" id="UP001500928"/>
    </source>
</evidence>
<dbReference type="InterPro" id="IPR008979">
    <property type="entry name" value="Galactose-bd-like_sf"/>
</dbReference>
<dbReference type="Gene3D" id="3.40.50.1820">
    <property type="entry name" value="alpha/beta hydrolase"/>
    <property type="match status" value="1"/>
</dbReference>
<dbReference type="Pfam" id="PF02129">
    <property type="entry name" value="Peptidase_S15"/>
    <property type="match status" value="1"/>
</dbReference>
<dbReference type="SUPFAM" id="SSF49785">
    <property type="entry name" value="Galactose-binding domain-like"/>
    <property type="match status" value="1"/>
</dbReference>
<protein>
    <recommendedName>
        <fullName evidence="2">Xaa-Pro dipeptidyl-peptidase C-terminal domain-containing protein</fullName>
    </recommendedName>
</protein>
<dbReference type="Gene3D" id="2.60.120.260">
    <property type="entry name" value="Galactose-binding domain-like"/>
    <property type="match status" value="1"/>
</dbReference>
<keyword evidence="1" id="KW-0378">Hydrolase</keyword>
<organism evidence="3 4">
    <name type="scientific">Actinomycetospora chlora</name>
    <dbReference type="NCBI Taxonomy" id="663608"/>
    <lineage>
        <taxon>Bacteria</taxon>
        <taxon>Bacillati</taxon>
        <taxon>Actinomycetota</taxon>
        <taxon>Actinomycetes</taxon>
        <taxon>Pseudonocardiales</taxon>
        <taxon>Pseudonocardiaceae</taxon>
        <taxon>Actinomycetospora</taxon>
    </lineage>
</organism>
<comment type="caution">
    <text evidence="3">The sequence shown here is derived from an EMBL/GenBank/DDBJ whole genome shotgun (WGS) entry which is preliminary data.</text>
</comment>
<gene>
    <name evidence="3" type="ORF">GCM10023200_41630</name>
</gene>
<reference evidence="4" key="1">
    <citation type="journal article" date="2019" name="Int. J. Syst. Evol. Microbiol.">
        <title>The Global Catalogue of Microorganisms (GCM) 10K type strain sequencing project: providing services to taxonomists for standard genome sequencing and annotation.</title>
        <authorList>
            <consortium name="The Broad Institute Genomics Platform"/>
            <consortium name="The Broad Institute Genome Sequencing Center for Infectious Disease"/>
            <person name="Wu L."/>
            <person name="Ma J."/>
        </authorList>
    </citation>
    <scope>NUCLEOTIDE SEQUENCE [LARGE SCALE GENOMIC DNA]</scope>
    <source>
        <strain evidence="4">JCM 17979</strain>
    </source>
</reference>
<dbReference type="NCBIfam" id="TIGR00976">
    <property type="entry name" value="CocE_NonD"/>
    <property type="match status" value="1"/>
</dbReference>
<dbReference type="EMBL" id="BAABHO010000037">
    <property type="protein sequence ID" value="GAA4800433.1"/>
    <property type="molecule type" value="Genomic_DNA"/>
</dbReference>
<sequence length="593" mass="64586">MTPHIPLKPSTAGPQYAGWTPRAVAMEGLGDAVHAGQRVPVGDGVTLNADVYTPAVAGRYPAVVSFAGYSTEWHTAGIPTGSNEIGSPPVFTDRGYCPVIVERRGMGRSGGEPGMFFSDQDVDDHEAVIAWAAEQPWCNGEVVLFGTSYYGMTQPQVAARRPPALRAFFANEICTDFVRQFQQFAGVPNSFFLALWLGANFTDAREAGRMSPTVRALVSRLTNGPLHPLLEKLVHRNVGTVFRRFMAATPSAWAREIFAHWTFDEKSRESATIPEGSTGVLGDIDVPFVVVQNLGYFNFHQYGTYDLFENAATPADRRWMVLAPAEYDLPVYAWEGEALAFFDHVLRGVDNGYGELPHVRYWVDGADRYETATAFPPPEGEVRRLHLGSAGADHVTHRLTEARPEEGANSWAAVPLGVPMPGGLDEVANQVLSFELPVTEDVELAGAVTARLTFSSSEIDSFVIARLSRVDTAGTARQLSMGAMRPVVRVEDTARSTAIEIATDLGVREPLTPHEPVVLRFSLTPGPVRLTAGESLRLDLASRTDLVRKDPREGYPQFDLPVPPYLARNTVHFGGASWIEVTSVGGLRPTLGP</sequence>
<accession>A0ABP9BUU5</accession>
<dbReference type="InterPro" id="IPR005674">
    <property type="entry name" value="CocE/Ser_esterase"/>
</dbReference>